<gene>
    <name evidence="3" type="ORF">BOKJ2_LOCUS4671</name>
</gene>
<feature type="transmembrane region" description="Helical" evidence="2">
    <location>
        <begin position="70"/>
        <end position="88"/>
    </location>
</feature>
<name>A0A811K9W5_9BILA</name>
<comment type="caution">
    <text evidence="3">The sequence shown here is derived from an EMBL/GenBank/DDBJ whole genome shotgun (WGS) entry which is preliminary data.</text>
</comment>
<dbReference type="AlphaFoldDB" id="A0A811K9W5"/>
<dbReference type="Proteomes" id="UP000614601">
    <property type="component" value="Unassembled WGS sequence"/>
</dbReference>
<evidence type="ECO:0000256" key="1">
    <source>
        <dbReference type="SAM" id="MobiDB-lite"/>
    </source>
</evidence>
<dbReference type="Proteomes" id="UP000783686">
    <property type="component" value="Unassembled WGS sequence"/>
</dbReference>
<reference evidence="3" key="1">
    <citation type="submission" date="2020-09" db="EMBL/GenBank/DDBJ databases">
        <authorList>
            <person name="Kikuchi T."/>
        </authorList>
    </citation>
    <scope>NUCLEOTIDE SEQUENCE</scope>
    <source>
        <strain evidence="3">SH1</strain>
    </source>
</reference>
<organism evidence="3 4">
    <name type="scientific">Bursaphelenchus okinawaensis</name>
    <dbReference type="NCBI Taxonomy" id="465554"/>
    <lineage>
        <taxon>Eukaryota</taxon>
        <taxon>Metazoa</taxon>
        <taxon>Ecdysozoa</taxon>
        <taxon>Nematoda</taxon>
        <taxon>Chromadorea</taxon>
        <taxon>Rhabditida</taxon>
        <taxon>Tylenchina</taxon>
        <taxon>Tylenchomorpha</taxon>
        <taxon>Aphelenchoidea</taxon>
        <taxon>Aphelenchoididae</taxon>
        <taxon>Bursaphelenchus</taxon>
    </lineage>
</organism>
<protein>
    <submittedName>
        <fullName evidence="3">Uncharacterized protein</fullName>
    </submittedName>
</protein>
<accession>A0A811K9W5</accession>
<evidence type="ECO:0000313" key="4">
    <source>
        <dbReference type="Proteomes" id="UP000614601"/>
    </source>
</evidence>
<evidence type="ECO:0000313" key="3">
    <source>
        <dbReference type="EMBL" id="CAD5212870.1"/>
    </source>
</evidence>
<keyword evidence="2" id="KW-0472">Membrane</keyword>
<feature type="region of interest" description="Disordered" evidence="1">
    <location>
        <begin position="1"/>
        <end position="56"/>
    </location>
</feature>
<dbReference type="OrthoDB" id="5851030at2759"/>
<evidence type="ECO:0000256" key="2">
    <source>
        <dbReference type="SAM" id="Phobius"/>
    </source>
</evidence>
<dbReference type="EMBL" id="CAJFCW020000002">
    <property type="protein sequence ID" value="CAG9097954.1"/>
    <property type="molecule type" value="Genomic_DNA"/>
</dbReference>
<dbReference type="EMBL" id="CAJFDH010000002">
    <property type="protein sequence ID" value="CAD5212870.1"/>
    <property type="molecule type" value="Genomic_DNA"/>
</dbReference>
<sequence>MAIKFENAKSEDEEEEDQAARRASQQKKRNSIAFKRTSVQFPSHHSESEDTESDDPIGSKNKWLIKGLQASLVVLMLCAVIGTCYYAISNSNDTGRSRHRFNSSNPYTPDFTQFSEDGTVVMSYHGEIENTIDTYPSFWYQSKQNRTLQMKLNKDTIAYVNDTTLYLATIDEYEKVVACKSFNISYHGFLKQLSLVDLYDRHSEVERYQGGQEVYVFEGAGTNCTFLNKNPFLVQAFGSAEDGRLTEIHSHYTPERNDNLAAITYSYHNMKMGTPEANPFMDIPSICLENQ</sequence>
<keyword evidence="2" id="KW-0812">Transmembrane</keyword>
<keyword evidence="4" id="KW-1185">Reference proteome</keyword>
<keyword evidence="2" id="KW-1133">Transmembrane helix</keyword>
<proteinExistence type="predicted"/>
<feature type="compositionally biased region" description="Basic and acidic residues" evidence="1">
    <location>
        <begin position="1"/>
        <end position="10"/>
    </location>
</feature>